<protein>
    <recommendedName>
        <fullName evidence="4">Outer membrane protein assembly factor BamB</fullName>
    </recommendedName>
</protein>
<comment type="subcellular location">
    <subcellularLocation>
        <location evidence="4">Cell outer membrane</location>
    </subcellularLocation>
</comment>
<dbReference type="SMART" id="SM00564">
    <property type="entry name" value="PQQ"/>
    <property type="match status" value="7"/>
</dbReference>
<keyword evidence="1 4" id="KW-0732">Signal</keyword>
<dbReference type="HAMAP" id="MF_00923">
    <property type="entry name" value="OM_assembly_BamB"/>
    <property type="match status" value="1"/>
</dbReference>
<dbReference type="AlphaFoldDB" id="A0A1A6C7V4"/>
<reference evidence="6 7" key="1">
    <citation type="journal article" date="2014" name="Genome Announc.">
        <title>Draft Genome Sequence of the Iron-Oxidizing, Acidophilic, and Halotolerant 'Thiobacillus prosperus' Type Strain DSM 5130.</title>
        <authorList>
            <person name="Ossandon F.J."/>
            <person name="Cardenas J.P."/>
            <person name="Corbett M."/>
            <person name="Quatrini R."/>
            <person name="Holmes D.S."/>
            <person name="Watkin E."/>
        </authorList>
    </citation>
    <scope>NUCLEOTIDE SEQUENCE [LARGE SCALE GENOMIC DNA]</scope>
    <source>
        <strain evidence="6 7">DSM 5130</strain>
    </source>
</reference>
<dbReference type="Pfam" id="PF13360">
    <property type="entry name" value="PQQ_2"/>
    <property type="match status" value="1"/>
</dbReference>
<dbReference type="PANTHER" id="PTHR34512">
    <property type="entry name" value="CELL SURFACE PROTEIN"/>
    <property type="match status" value="1"/>
</dbReference>
<sequence>MTMQGIVRQAAIVGLAMFATLGLGGCSLFEKPVNTRPPEPLKPIKSSLPVKQVWETSIGNGNHGYLLRLRPWLHEGVLYAADQAGRLSAFKADNGNQLWSVKVGLRLTAGVSGGEDMLFVGGQNGKLIAVSIKTHGVLWQTQLGSEVMAISKPAQGEVVVHTNAGKLVALDVSTGNVIWNQGIESPNLIVRGKTTPVISGNTVVTGFSTGQIAAFSLSDGTPLWQLRVAEPRGASELQRMVDVSGRIDVIDGVVFAASYHGRVVAATLGKGQLLWSHPMSSYVGLTVGDKAVYVTDSHSAVWALDLATGASLWKQSALRFREATVPVIVGGYLVVGDYQGYLHFLSIKDGAFVARKHLTDAAIDAPPVVRGDNLYVQAADGTLAMYRIGKPSTKADQAGHSGSQGHSAISPF</sequence>
<evidence type="ECO:0000313" key="7">
    <source>
        <dbReference type="Proteomes" id="UP000029273"/>
    </source>
</evidence>
<dbReference type="Proteomes" id="UP000029273">
    <property type="component" value="Unassembled WGS sequence"/>
</dbReference>
<dbReference type="Gene3D" id="2.130.10.10">
    <property type="entry name" value="YVTN repeat-like/Quinoprotein amine dehydrogenase"/>
    <property type="match status" value="1"/>
</dbReference>
<comment type="similarity">
    <text evidence="4">Belongs to the BamB family.</text>
</comment>
<dbReference type="InterPro" id="IPR017687">
    <property type="entry name" value="BamB"/>
</dbReference>
<dbReference type="GO" id="GO:0009279">
    <property type="term" value="C:cell outer membrane"/>
    <property type="evidence" value="ECO:0007669"/>
    <property type="project" value="UniProtKB-SubCell"/>
</dbReference>
<dbReference type="SUPFAM" id="SSF50998">
    <property type="entry name" value="Quinoprotein alcohol dehydrogenase-like"/>
    <property type="match status" value="1"/>
</dbReference>
<accession>A0A1A6C7V4</accession>
<evidence type="ECO:0000256" key="4">
    <source>
        <dbReference type="HAMAP-Rule" id="MF_00923"/>
    </source>
</evidence>
<name>A0A1A6C7V4_9GAMM</name>
<evidence type="ECO:0000256" key="2">
    <source>
        <dbReference type="ARBA" id="ARBA00023136"/>
    </source>
</evidence>
<dbReference type="PANTHER" id="PTHR34512:SF30">
    <property type="entry name" value="OUTER MEMBRANE PROTEIN ASSEMBLY FACTOR BAMB"/>
    <property type="match status" value="1"/>
</dbReference>
<dbReference type="STRING" id="160660.BJI67_07210"/>
<dbReference type="GO" id="GO:0043165">
    <property type="term" value="P:Gram-negative-bacterium-type cell outer membrane assembly"/>
    <property type="evidence" value="ECO:0007669"/>
    <property type="project" value="UniProtKB-UniRule"/>
</dbReference>
<comment type="caution">
    <text evidence="6">The sequence shown here is derived from an EMBL/GenBank/DDBJ whole genome shotgun (WGS) entry which is preliminary data.</text>
</comment>
<organism evidence="6 7">
    <name type="scientific">Acidihalobacter prosperus</name>
    <dbReference type="NCBI Taxonomy" id="160660"/>
    <lineage>
        <taxon>Bacteria</taxon>
        <taxon>Pseudomonadati</taxon>
        <taxon>Pseudomonadota</taxon>
        <taxon>Gammaproteobacteria</taxon>
        <taxon>Chromatiales</taxon>
        <taxon>Ectothiorhodospiraceae</taxon>
        <taxon>Acidihalobacter</taxon>
    </lineage>
</organism>
<comment type="subunit">
    <text evidence="4">Part of the Bam complex.</text>
</comment>
<gene>
    <name evidence="4" type="primary">bamB</name>
    <name evidence="6" type="ORF">Thpro_020363</name>
</gene>
<dbReference type="EMBL" id="JQSG02000001">
    <property type="protein sequence ID" value="OBS10647.1"/>
    <property type="molecule type" value="Genomic_DNA"/>
</dbReference>
<evidence type="ECO:0000259" key="5">
    <source>
        <dbReference type="Pfam" id="PF13360"/>
    </source>
</evidence>
<dbReference type="InterPro" id="IPR015943">
    <property type="entry name" value="WD40/YVTN_repeat-like_dom_sf"/>
</dbReference>
<keyword evidence="3 4" id="KW-0998">Cell outer membrane</keyword>
<proteinExistence type="inferred from homology"/>
<evidence type="ECO:0000256" key="1">
    <source>
        <dbReference type="ARBA" id="ARBA00022729"/>
    </source>
</evidence>
<comment type="function">
    <text evidence="4">Part of the outer membrane protein assembly complex, which is involved in assembly and insertion of beta-barrel proteins into the outer membrane.</text>
</comment>
<dbReference type="InterPro" id="IPR018391">
    <property type="entry name" value="PQQ_b-propeller_rpt"/>
</dbReference>
<dbReference type="NCBIfam" id="TIGR03300">
    <property type="entry name" value="assembly_YfgL"/>
    <property type="match status" value="1"/>
</dbReference>
<dbReference type="InterPro" id="IPR011047">
    <property type="entry name" value="Quinoprotein_ADH-like_sf"/>
</dbReference>
<keyword evidence="7" id="KW-1185">Reference proteome</keyword>
<dbReference type="GO" id="GO:0051205">
    <property type="term" value="P:protein insertion into membrane"/>
    <property type="evidence" value="ECO:0007669"/>
    <property type="project" value="UniProtKB-UniRule"/>
</dbReference>
<dbReference type="InterPro" id="IPR002372">
    <property type="entry name" value="PQQ_rpt_dom"/>
</dbReference>
<feature type="domain" description="Pyrrolo-quinoline quinone repeat" evidence="5">
    <location>
        <begin position="84"/>
        <end position="315"/>
    </location>
</feature>
<evidence type="ECO:0000256" key="3">
    <source>
        <dbReference type="ARBA" id="ARBA00023237"/>
    </source>
</evidence>
<evidence type="ECO:0000313" key="6">
    <source>
        <dbReference type="EMBL" id="OBS10647.1"/>
    </source>
</evidence>
<keyword evidence="2 4" id="KW-0472">Membrane</keyword>